<dbReference type="Pfam" id="PF00147">
    <property type="entry name" value="Fibrinogen_C"/>
    <property type="match status" value="1"/>
</dbReference>
<dbReference type="PROSITE" id="PS51406">
    <property type="entry name" value="FIBRINOGEN_C_2"/>
    <property type="match status" value="1"/>
</dbReference>
<dbReference type="GO" id="GO:0005615">
    <property type="term" value="C:extracellular space"/>
    <property type="evidence" value="ECO:0007669"/>
    <property type="project" value="TreeGrafter"/>
</dbReference>
<dbReference type="EMBL" id="EU308499">
    <property type="protein sequence ID" value="ACA28963.1"/>
    <property type="molecule type" value="mRNA"/>
</dbReference>
<dbReference type="AlphaFoldDB" id="B7SK15"/>
<dbReference type="SUPFAM" id="SSF56496">
    <property type="entry name" value="Fibrinogen C-terminal domain-like"/>
    <property type="match status" value="1"/>
</dbReference>
<feature type="chain" id="PRO_5002863777" evidence="1">
    <location>
        <begin position="27"/>
        <end position="326"/>
    </location>
</feature>
<evidence type="ECO:0000256" key="1">
    <source>
        <dbReference type="SAM" id="SignalP"/>
    </source>
</evidence>
<reference evidence="3" key="1">
    <citation type="submission" date="2007-11" db="EMBL/GenBank/DDBJ databases">
        <title>A novel melanization interacting protein containing a fibrinogen-related domain in a crustacean.</title>
        <authorList>
            <person name="Soderhall I."/>
            <person name="Wu C."/>
            <person name="Soderhall K."/>
        </authorList>
    </citation>
    <scope>NUCLEOTIDE SEQUENCE</scope>
    <source>
        <tissue evidence="3">Hepatopancreas</tissue>
    </source>
</reference>
<evidence type="ECO:0000313" key="3">
    <source>
        <dbReference type="EMBL" id="ACA28963.1"/>
    </source>
</evidence>
<feature type="signal peptide" evidence="1">
    <location>
        <begin position="1"/>
        <end position="26"/>
    </location>
</feature>
<dbReference type="SMART" id="SM00186">
    <property type="entry name" value="FBG"/>
    <property type="match status" value="1"/>
</dbReference>
<evidence type="ECO:0000259" key="2">
    <source>
        <dbReference type="PROSITE" id="PS51406"/>
    </source>
</evidence>
<proteinExistence type="evidence at transcript level"/>
<organism evidence="3">
    <name type="scientific">Pacifastacus leniusculus</name>
    <name type="common">Signal crayfish</name>
    <dbReference type="NCBI Taxonomy" id="6720"/>
    <lineage>
        <taxon>Eukaryota</taxon>
        <taxon>Metazoa</taxon>
        <taxon>Ecdysozoa</taxon>
        <taxon>Arthropoda</taxon>
        <taxon>Crustacea</taxon>
        <taxon>Multicrustacea</taxon>
        <taxon>Malacostraca</taxon>
        <taxon>Eumalacostraca</taxon>
        <taxon>Eucarida</taxon>
        <taxon>Decapoda</taxon>
        <taxon>Pleocyemata</taxon>
        <taxon>Astacidea</taxon>
        <taxon>Astacoidea</taxon>
        <taxon>Astacidae</taxon>
        <taxon>Pacifastacus</taxon>
    </lineage>
</organism>
<dbReference type="Gene3D" id="3.90.215.10">
    <property type="entry name" value="Gamma Fibrinogen, chain A, domain 1"/>
    <property type="match status" value="1"/>
</dbReference>
<dbReference type="PANTHER" id="PTHR19143">
    <property type="entry name" value="FIBRINOGEN/TENASCIN/ANGIOPOEITIN"/>
    <property type="match status" value="1"/>
</dbReference>
<dbReference type="InterPro" id="IPR002181">
    <property type="entry name" value="Fibrinogen_a/b/g_C_dom"/>
</dbReference>
<keyword evidence="1" id="KW-0732">Signal</keyword>
<sequence>MVRGPKMAVLMVVVVATVSMVRGSLAAGTNPSIARTASIPLTSADTRQTAIESTLQTILSTMQENHNQLQSSVREVMRVARRTQRELTELREDTDLILGQMYKPSCQEVAEDLHDGTRGRTNEAIVGVYTIKPPKYKPTQVRCELGRGAVGWTVILSRSNGRERFNRTYREYQEGFGDPSDEYYIGNEPLHRLTTWRSHQLRVVMEDFDGQKAWVQYKIFRVAGPEDNYQLTVDEFEADSAAGDGLKIHNGMKFSTYDKDDDDNKDGNCSQLFGGGGGWWFTNCYHVLPTGRYRSVGGNEYGGLAWYPWRNVKHSLKAMTLLIRTH</sequence>
<protein>
    <submittedName>
        <fullName evidence="3">Melanization interactin protein</fullName>
    </submittedName>
</protein>
<dbReference type="InterPro" id="IPR036056">
    <property type="entry name" value="Fibrinogen-like_C"/>
</dbReference>
<name>B7SK15_PACLE</name>
<dbReference type="InterPro" id="IPR050373">
    <property type="entry name" value="Fibrinogen_C-term_domain"/>
</dbReference>
<dbReference type="InterPro" id="IPR014716">
    <property type="entry name" value="Fibrinogen_a/b/g_C_1"/>
</dbReference>
<feature type="domain" description="Fibrinogen C-terminal" evidence="2">
    <location>
        <begin position="97"/>
        <end position="326"/>
    </location>
</feature>
<accession>B7SK15</accession>